<dbReference type="SUPFAM" id="SSF51695">
    <property type="entry name" value="PLC-like phosphodiesterases"/>
    <property type="match status" value="1"/>
</dbReference>
<accession>A0A834IT25</accession>
<protein>
    <recommendedName>
        <fullName evidence="2">Phosphatidylinositol-specific phospholipase C X domain-containing protein</fullName>
    </recommendedName>
</protein>
<dbReference type="InterPro" id="IPR000909">
    <property type="entry name" value="PLipase_C_PInositol-sp_X_dom"/>
</dbReference>
<sequence>MDGDRPMREFLLLVCLVISTNLRSIAGSVPQAVYYQLESCGKVHLTVSPMQDNYFELNWVVKDCNENNSPDYIIFSNEDPRNREEERSAILKEIRASEHPTGYYKTKFKFREPWLPGNWEYNPNTVNADIGPHCLPFWITSKRNNQTIDTRCLEIQPTWMQDNREYLANQRIGNVFIPGTHNSGSYSGIIAVFEGYVLNQDRDVWNQLVFGNRYLDLRIGHMPDKELYIYHDNVRIGKVEPVLRQIQKFAELAPQEVIIVDIHRFPFPKNFTREMHHKFVGLLQNILGNHIFHSSSYENESGPTFSKIWSTKRSIIISYADSLVINDYQWLWPPIKQFWGNTNQVSELRNYLRSSIYEHVGLRRPLWALMAELTPQTWDVILRKNNLRVLAQKANKEVTKWFRDEWCNRTNIVASDYFLGNDLIRVAIETNKAKGLK</sequence>
<keyword evidence="1" id="KW-0732">Signal</keyword>
<evidence type="ECO:0000259" key="2">
    <source>
        <dbReference type="SMART" id="SM00148"/>
    </source>
</evidence>
<dbReference type="PROSITE" id="PS50007">
    <property type="entry name" value="PIPLC_X_DOMAIN"/>
    <property type="match status" value="1"/>
</dbReference>
<comment type="caution">
    <text evidence="3">The sequence shown here is derived from an EMBL/GenBank/DDBJ whole genome shotgun (WGS) entry which is preliminary data.</text>
</comment>
<dbReference type="PANTHER" id="PTHR13593">
    <property type="match status" value="1"/>
</dbReference>
<dbReference type="OrthoDB" id="1046782at2759"/>
<keyword evidence="4" id="KW-1185">Reference proteome</keyword>
<dbReference type="EMBL" id="JAACXV010000051">
    <property type="protein sequence ID" value="KAF7285576.1"/>
    <property type="molecule type" value="Genomic_DNA"/>
</dbReference>
<evidence type="ECO:0000256" key="1">
    <source>
        <dbReference type="SAM" id="SignalP"/>
    </source>
</evidence>
<dbReference type="GO" id="GO:0006629">
    <property type="term" value="P:lipid metabolic process"/>
    <property type="evidence" value="ECO:0007669"/>
    <property type="project" value="InterPro"/>
</dbReference>
<evidence type="ECO:0000313" key="4">
    <source>
        <dbReference type="Proteomes" id="UP000625711"/>
    </source>
</evidence>
<evidence type="ECO:0000313" key="3">
    <source>
        <dbReference type="EMBL" id="KAF7285576.1"/>
    </source>
</evidence>
<dbReference type="SMART" id="SM00148">
    <property type="entry name" value="PLCXc"/>
    <property type="match status" value="1"/>
</dbReference>
<organism evidence="3 4">
    <name type="scientific">Rhynchophorus ferrugineus</name>
    <name type="common">Red palm weevil</name>
    <name type="synonym">Curculio ferrugineus</name>
    <dbReference type="NCBI Taxonomy" id="354439"/>
    <lineage>
        <taxon>Eukaryota</taxon>
        <taxon>Metazoa</taxon>
        <taxon>Ecdysozoa</taxon>
        <taxon>Arthropoda</taxon>
        <taxon>Hexapoda</taxon>
        <taxon>Insecta</taxon>
        <taxon>Pterygota</taxon>
        <taxon>Neoptera</taxon>
        <taxon>Endopterygota</taxon>
        <taxon>Coleoptera</taxon>
        <taxon>Polyphaga</taxon>
        <taxon>Cucujiformia</taxon>
        <taxon>Curculionidae</taxon>
        <taxon>Dryophthorinae</taxon>
        <taxon>Rhynchophorus</taxon>
    </lineage>
</organism>
<feature type="signal peptide" evidence="1">
    <location>
        <begin position="1"/>
        <end position="27"/>
    </location>
</feature>
<gene>
    <name evidence="3" type="ORF">GWI33_010485</name>
</gene>
<reference evidence="3" key="1">
    <citation type="submission" date="2020-08" db="EMBL/GenBank/DDBJ databases">
        <title>Genome sequencing and assembly of the red palm weevil Rhynchophorus ferrugineus.</title>
        <authorList>
            <person name="Dias G.B."/>
            <person name="Bergman C.M."/>
            <person name="Manee M."/>
        </authorList>
    </citation>
    <scope>NUCLEOTIDE SEQUENCE</scope>
    <source>
        <strain evidence="3">AA-2017</strain>
        <tissue evidence="3">Whole larva</tissue>
    </source>
</reference>
<dbReference type="AlphaFoldDB" id="A0A834IT25"/>
<dbReference type="Pfam" id="PF00388">
    <property type="entry name" value="PI-PLC-X"/>
    <property type="match status" value="1"/>
</dbReference>
<dbReference type="GO" id="GO:0008081">
    <property type="term" value="F:phosphoric diester hydrolase activity"/>
    <property type="evidence" value="ECO:0007669"/>
    <property type="project" value="InterPro"/>
</dbReference>
<dbReference type="InterPro" id="IPR017946">
    <property type="entry name" value="PLC-like_Pdiesterase_TIM-brl"/>
</dbReference>
<dbReference type="InterPro" id="IPR051057">
    <property type="entry name" value="PI-PLC_domain"/>
</dbReference>
<dbReference type="PANTHER" id="PTHR13593:SF103">
    <property type="entry name" value="RE10370P"/>
    <property type="match status" value="1"/>
</dbReference>
<proteinExistence type="predicted"/>
<dbReference type="Proteomes" id="UP000625711">
    <property type="component" value="Unassembled WGS sequence"/>
</dbReference>
<name>A0A834IT25_RHYFE</name>
<dbReference type="Gene3D" id="3.20.20.190">
    <property type="entry name" value="Phosphatidylinositol (PI) phosphodiesterase"/>
    <property type="match status" value="1"/>
</dbReference>
<feature type="domain" description="Phosphatidylinositol-specific phospholipase C X" evidence="2">
    <location>
        <begin position="169"/>
        <end position="320"/>
    </location>
</feature>
<feature type="chain" id="PRO_5032658075" description="Phosphatidylinositol-specific phospholipase C X domain-containing protein" evidence="1">
    <location>
        <begin position="28"/>
        <end position="437"/>
    </location>
</feature>